<dbReference type="GO" id="GO:0005886">
    <property type="term" value="C:plasma membrane"/>
    <property type="evidence" value="ECO:0007669"/>
    <property type="project" value="TreeGrafter"/>
</dbReference>
<organism evidence="3 4">
    <name type="scientific">BD1-7 clade bacterium</name>
    <dbReference type="NCBI Taxonomy" id="2029982"/>
    <lineage>
        <taxon>Bacteria</taxon>
        <taxon>Pseudomonadati</taxon>
        <taxon>Pseudomonadota</taxon>
        <taxon>Gammaproteobacteria</taxon>
        <taxon>Cellvibrionales</taxon>
        <taxon>Spongiibacteraceae</taxon>
        <taxon>BD1-7 clade</taxon>
    </lineage>
</organism>
<dbReference type="NCBIfam" id="TIGR00026">
    <property type="entry name" value="hi_GC_TIGR00026"/>
    <property type="match status" value="1"/>
</dbReference>
<dbReference type="GO" id="GO:0070967">
    <property type="term" value="F:coenzyme F420 binding"/>
    <property type="evidence" value="ECO:0007669"/>
    <property type="project" value="TreeGrafter"/>
</dbReference>
<reference evidence="3 4" key="1">
    <citation type="submission" date="2019-11" db="EMBL/GenBank/DDBJ databases">
        <authorList>
            <person name="Holert J."/>
        </authorList>
    </citation>
    <scope>NUCLEOTIDE SEQUENCE [LARGE SCALE GENOMIC DNA]</scope>
    <source>
        <strain evidence="3">BC5_2</strain>
    </source>
</reference>
<protein>
    <submittedName>
        <fullName evidence="3">Deazaflavin-dependent nitroreductase</fullName>
        <ecNumber evidence="3">1.-.-.-</ecNumber>
    </submittedName>
</protein>
<comment type="similarity">
    <text evidence="1">Belongs to the F420H(2)-dependent quinone reductase family.</text>
</comment>
<name>A0A5S9MQX1_9GAMM</name>
<accession>A0A5S9MQX1</accession>
<evidence type="ECO:0000256" key="2">
    <source>
        <dbReference type="ARBA" id="ARBA00049106"/>
    </source>
</evidence>
<gene>
    <name evidence="3" type="primary">ddn_1</name>
    <name evidence="3" type="ORF">DPBNPPHM_00039</name>
</gene>
<dbReference type="InterPro" id="IPR012349">
    <property type="entry name" value="Split_barrel_FMN-bd"/>
</dbReference>
<dbReference type="EMBL" id="CACSII010000001">
    <property type="protein sequence ID" value="CAA0078506.1"/>
    <property type="molecule type" value="Genomic_DNA"/>
</dbReference>
<evidence type="ECO:0000313" key="4">
    <source>
        <dbReference type="Proteomes" id="UP000434580"/>
    </source>
</evidence>
<dbReference type="Gene3D" id="2.30.110.10">
    <property type="entry name" value="Electron Transport, Fmn-binding Protein, Chain A"/>
    <property type="match status" value="1"/>
</dbReference>
<dbReference type="PANTHER" id="PTHR39428">
    <property type="entry name" value="F420H(2)-DEPENDENT QUINONE REDUCTASE RV1261C"/>
    <property type="match status" value="1"/>
</dbReference>
<sequence length="166" mass="19328">MKKYDYVKTRREDVDEIPEKWVWLARGIIKRYTRFNVWVYKKSGGRLMKNFPGGFPICIVGMRGRKSGLRREVALIHLPYGESRLLVASQGGMDKDPVWFHNIKANPDIDIMVAGETGKFVARQLEAEEKVDVWPHLLSLYPDFDEYQARTDRDIPVFICEPVEPN</sequence>
<dbReference type="GO" id="GO:0016491">
    <property type="term" value="F:oxidoreductase activity"/>
    <property type="evidence" value="ECO:0007669"/>
    <property type="project" value="UniProtKB-KW"/>
</dbReference>
<dbReference type="Pfam" id="PF04075">
    <property type="entry name" value="F420H2_quin_red"/>
    <property type="match status" value="1"/>
</dbReference>
<dbReference type="Proteomes" id="UP000434580">
    <property type="component" value="Unassembled WGS sequence"/>
</dbReference>
<keyword evidence="3" id="KW-0560">Oxidoreductase</keyword>
<dbReference type="AlphaFoldDB" id="A0A5S9MQX1"/>
<proteinExistence type="inferred from homology"/>
<dbReference type="PANTHER" id="PTHR39428:SF3">
    <property type="entry name" value="DEAZAFLAVIN-DEPENDENT NITROREDUCTASE"/>
    <property type="match status" value="1"/>
</dbReference>
<evidence type="ECO:0000256" key="1">
    <source>
        <dbReference type="ARBA" id="ARBA00008710"/>
    </source>
</evidence>
<dbReference type="EC" id="1.-.-.-" evidence="3"/>
<comment type="catalytic activity">
    <reaction evidence="2">
        <text>oxidized coenzyme F420-(gamma-L-Glu)(n) + a quinol + H(+) = reduced coenzyme F420-(gamma-L-Glu)(n) + a quinone</text>
        <dbReference type="Rhea" id="RHEA:39663"/>
        <dbReference type="Rhea" id="RHEA-COMP:12939"/>
        <dbReference type="Rhea" id="RHEA-COMP:14378"/>
        <dbReference type="ChEBI" id="CHEBI:15378"/>
        <dbReference type="ChEBI" id="CHEBI:24646"/>
        <dbReference type="ChEBI" id="CHEBI:132124"/>
        <dbReference type="ChEBI" id="CHEBI:133980"/>
        <dbReference type="ChEBI" id="CHEBI:139511"/>
    </reaction>
</comment>
<dbReference type="InterPro" id="IPR004378">
    <property type="entry name" value="F420H2_quin_Rdtase"/>
</dbReference>
<evidence type="ECO:0000313" key="3">
    <source>
        <dbReference type="EMBL" id="CAA0078506.1"/>
    </source>
</evidence>
<dbReference type="OrthoDB" id="9179360at2"/>